<protein>
    <submittedName>
        <fullName evidence="1">Uncharacterized protein</fullName>
    </submittedName>
</protein>
<proteinExistence type="predicted"/>
<dbReference type="InterPro" id="IPR004242">
    <property type="entry name" value="Transposase_21"/>
</dbReference>
<dbReference type="PANTHER" id="PTHR10775">
    <property type="entry name" value="OS08G0208400 PROTEIN"/>
    <property type="match status" value="1"/>
</dbReference>
<reference evidence="1" key="1">
    <citation type="submission" date="2018-02" db="EMBL/GenBank/DDBJ databases">
        <authorList>
            <person name="Cohen D.B."/>
            <person name="Kent A.D."/>
        </authorList>
    </citation>
    <scope>NUCLEOTIDE SEQUENCE</scope>
</reference>
<accession>A0A2N9FIN1</accession>
<dbReference type="EMBL" id="OIVN01000876">
    <property type="protein sequence ID" value="SPC86771.1"/>
    <property type="molecule type" value="Genomic_DNA"/>
</dbReference>
<evidence type="ECO:0000313" key="1">
    <source>
        <dbReference type="EMBL" id="SPC86771.1"/>
    </source>
</evidence>
<organism evidence="1">
    <name type="scientific">Fagus sylvatica</name>
    <name type="common">Beechnut</name>
    <dbReference type="NCBI Taxonomy" id="28930"/>
    <lineage>
        <taxon>Eukaryota</taxon>
        <taxon>Viridiplantae</taxon>
        <taxon>Streptophyta</taxon>
        <taxon>Embryophyta</taxon>
        <taxon>Tracheophyta</taxon>
        <taxon>Spermatophyta</taxon>
        <taxon>Magnoliopsida</taxon>
        <taxon>eudicotyledons</taxon>
        <taxon>Gunneridae</taxon>
        <taxon>Pentapetalae</taxon>
        <taxon>rosids</taxon>
        <taxon>fabids</taxon>
        <taxon>Fagales</taxon>
        <taxon>Fagaceae</taxon>
        <taxon>Fagus</taxon>
    </lineage>
</organism>
<name>A0A2N9FIN1_FAGSY</name>
<dbReference type="PANTHER" id="PTHR10775:SF185">
    <property type="entry name" value="OS08G0208400 PROTEIN"/>
    <property type="match status" value="1"/>
</dbReference>
<dbReference type="Pfam" id="PF02992">
    <property type="entry name" value="Transposase_21"/>
    <property type="match status" value="1"/>
</dbReference>
<sequence>MQQDEEVHNFDKQLDDSKREVYPGCTNYTLLKFVIEMLNVKVMTNLSNKGLDMILNLLIKLLLKGNLVLRSTYEAKKILHDLGMSYEHIHTCKNDCALFWKENANLDECPVCKESRYKVNDVGGTKITHKVLCDFPLTPRLRRLYMSRRMAEDIRWYIEKRVDEEISRHPADSEEWKEFDVQHLEFALEPRNVKLGLATDGCNPFGNMKNSYSMWHVILIPYNLSPWLEEMLRLEEEHLVDPDAIPLTPEGICQLGDDVQRQIAEIKEAANSEITKIKEANKRHE</sequence>
<dbReference type="AlphaFoldDB" id="A0A2N9FIN1"/>
<gene>
    <name evidence="1" type="ORF">FSB_LOCUS14653</name>
</gene>